<proteinExistence type="predicted"/>
<protein>
    <submittedName>
        <fullName evidence="1">Uncharacterized protein</fullName>
    </submittedName>
</protein>
<reference evidence="1" key="1">
    <citation type="submission" date="2021-02" db="EMBL/GenBank/DDBJ databases">
        <title>Fulvivirga sp. S481 isolated from sea water.</title>
        <authorList>
            <person name="Bae S.S."/>
            <person name="Baek K."/>
        </authorList>
    </citation>
    <scope>NUCLEOTIDE SEQUENCE</scope>
    <source>
        <strain evidence="1">S481</strain>
    </source>
</reference>
<evidence type="ECO:0000313" key="1">
    <source>
        <dbReference type="EMBL" id="QSE96997.1"/>
    </source>
</evidence>
<dbReference type="Proteomes" id="UP000662783">
    <property type="component" value="Chromosome"/>
</dbReference>
<sequence>MTSYNVANFRFIRINCPSCNEQYQYTNEGTGIDPDDQSIEQWSYEIYSNTEEQALLPIIAKCTNCSAFIWPEINENSEVKVFGNSQEAYQALNATKRPTWLNAPDYVQVIQNNDIDRNKIQLLLEEFWLECCASYRVTYEYEEDSTKCEWPVVDNFNILEQFVPMLDDSSDLLKFEKADVLRGLGRFTEAQKLFRQIRDSELTVAKKYLIKMCKKKIAYPVVIPKKQKGWGFLTSLFGGW</sequence>
<accession>A0A974WGX1</accession>
<dbReference type="KEGG" id="fuv:JR347_15575"/>
<dbReference type="AlphaFoldDB" id="A0A974WGX1"/>
<organism evidence="1 2">
    <name type="scientific">Fulvivirga lutea</name>
    <dbReference type="NCBI Taxonomy" id="2810512"/>
    <lineage>
        <taxon>Bacteria</taxon>
        <taxon>Pseudomonadati</taxon>
        <taxon>Bacteroidota</taxon>
        <taxon>Cytophagia</taxon>
        <taxon>Cytophagales</taxon>
        <taxon>Fulvivirgaceae</taxon>
        <taxon>Fulvivirga</taxon>
    </lineage>
</organism>
<evidence type="ECO:0000313" key="2">
    <source>
        <dbReference type="Proteomes" id="UP000662783"/>
    </source>
</evidence>
<dbReference type="EMBL" id="CP070608">
    <property type="protein sequence ID" value="QSE96997.1"/>
    <property type="molecule type" value="Genomic_DNA"/>
</dbReference>
<keyword evidence="2" id="KW-1185">Reference proteome</keyword>
<gene>
    <name evidence="1" type="ORF">JR347_15575</name>
</gene>
<dbReference type="RefSeq" id="WP_205721510.1">
    <property type="nucleotide sequence ID" value="NZ_CP070608.1"/>
</dbReference>
<name>A0A974WGX1_9BACT</name>